<feature type="domain" description="Thioredoxin" evidence="1">
    <location>
        <begin position="6"/>
        <end position="165"/>
    </location>
</feature>
<name>A0A2R8BF82_9RHOB</name>
<sequence length="177" mass="19093">MPEMKLAAGAAFPNFDVPQFGGGTLQVGVPTGGHDWQMVVVYRGKHCPICTRYLTTINDLLADFHAQGVDVVAVSADSAEQVETQLTDISPAFPVGYGMSIEQMRDLGLYISTPRSDAETDHPFPEPGLFVINGAGQIQILDISNAPFARPDLNVVLGGIKFVRNPDNNYPIRGTYA</sequence>
<dbReference type="Proteomes" id="UP000244880">
    <property type="component" value="Unassembled WGS sequence"/>
</dbReference>
<protein>
    <submittedName>
        <fullName evidence="2">Thiol-disulfide oxidoreductase ResA</fullName>
    </submittedName>
</protein>
<dbReference type="GO" id="GO:0016209">
    <property type="term" value="F:antioxidant activity"/>
    <property type="evidence" value="ECO:0007669"/>
    <property type="project" value="InterPro"/>
</dbReference>
<dbReference type="AlphaFoldDB" id="A0A2R8BF82"/>
<dbReference type="EMBL" id="OMOR01000001">
    <property type="protein sequence ID" value="SPH21762.1"/>
    <property type="molecule type" value="Genomic_DNA"/>
</dbReference>
<evidence type="ECO:0000313" key="2">
    <source>
        <dbReference type="EMBL" id="SPH21762.1"/>
    </source>
</evidence>
<reference evidence="2 3" key="1">
    <citation type="submission" date="2018-03" db="EMBL/GenBank/DDBJ databases">
        <authorList>
            <person name="Keele B.F."/>
        </authorList>
    </citation>
    <scope>NUCLEOTIDE SEQUENCE [LARGE SCALE GENOMIC DNA]</scope>
    <source>
        <strain evidence="2 3">CECT 8599</strain>
    </source>
</reference>
<dbReference type="Pfam" id="PF00578">
    <property type="entry name" value="AhpC-TSA"/>
    <property type="match status" value="1"/>
</dbReference>
<gene>
    <name evidence="2" type="primary">resA</name>
    <name evidence="2" type="ORF">ASD8599_02513</name>
</gene>
<evidence type="ECO:0000313" key="3">
    <source>
        <dbReference type="Proteomes" id="UP000244880"/>
    </source>
</evidence>
<dbReference type="InterPro" id="IPR013766">
    <property type="entry name" value="Thioredoxin_domain"/>
</dbReference>
<dbReference type="PROSITE" id="PS51352">
    <property type="entry name" value="THIOREDOXIN_2"/>
    <property type="match status" value="1"/>
</dbReference>
<accession>A0A2R8BF82</accession>
<dbReference type="InterPro" id="IPR036249">
    <property type="entry name" value="Thioredoxin-like_sf"/>
</dbReference>
<dbReference type="InterPro" id="IPR000866">
    <property type="entry name" value="AhpC/TSA"/>
</dbReference>
<proteinExistence type="predicted"/>
<dbReference type="RefSeq" id="WP_108828809.1">
    <property type="nucleotide sequence ID" value="NZ_OMOR01000001.1"/>
</dbReference>
<keyword evidence="3" id="KW-1185">Reference proteome</keyword>
<dbReference type="GO" id="GO:0016491">
    <property type="term" value="F:oxidoreductase activity"/>
    <property type="evidence" value="ECO:0007669"/>
    <property type="project" value="InterPro"/>
</dbReference>
<organism evidence="2 3">
    <name type="scientific">Ascidiaceihabitans donghaensis</name>
    <dbReference type="NCBI Taxonomy" id="1510460"/>
    <lineage>
        <taxon>Bacteria</taxon>
        <taxon>Pseudomonadati</taxon>
        <taxon>Pseudomonadota</taxon>
        <taxon>Alphaproteobacteria</taxon>
        <taxon>Rhodobacterales</taxon>
        <taxon>Paracoccaceae</taxon>
        <taxon>Ascidiaceihabitans</taxon>
    </lineage>
</organism>
<dbReference type="CDD" id="cd02970">
    <property type="entry name" value="PRX_like2"/>
    <property type="match status" value="1"/>
</dbReference>
<dbReference type="OrthoDB" id="9809746at2"/>
<dbReference type="Gene3D" id="3.40.30.10">
    <property type="entry name" value="Glutaredoxin"/>
    <property type="match status" value="1"/>
</dbReference>
<evidence type="ECO:0000259" key="1">
    <source>
        <dbReference type="PROSITE" id="PS51352"/>
    </source>
</evidence>
<dbReference type="SUPFAM" id="SSF52833">
    <property type="entry name" value="Thioredoxin-like"/>
    <property type="match status" value="1"/>
</dbReference>